<proteinExistence type="predicted"/>
<accession>A0A0F9CTZ3</accession>
<dbReference type="EMBL" id="LAZR01031806">
    <property type="protein sequence ID" value="KKL52684.1"/>
    <property type="molecule type" value="Genomic_DNA"/>
</dbReference>
<sequence>MLDTSLSDAHRYPLKIKDLIVMDLNNKIAPVQLTWAGGHQQAIEGIPNIGLNGDRLHAPMYVSEAHVEYQGSVMFIDPSGRGKDECAYAVVKMLNGLLYCTAWSGIRGTGYDDATLTALALIAKEHAVNEIMVESNFGDGMFNALFSPVLHRIYPVTLDEYNVQHQKELRVIQKLEPILNQHRLVMDTEVARHNSEVDAAESGARAGLFQLSHLTKEKGSLKFDDRIDILAEAAGYWIDKLDIDNTDADKKWELAEKHKALDDFAQRILGKTRGRRFKNYVDDGRGPKKERSVPIIM</sequence>
<organism evidence="2">
    <name type="scientific">marine sediment metagenome</name>
    <dbReference type="NCBI Taxonomy" id="412755"/>
    <lineage>
        <taxon>unclassified sequences</taxon>
        <taxon>metagenomes</taxon>
        <taxon>ecological metagenomes</taxon>
    </lineage>
</organism>
<dbReference type="Pfam" id="PF22530">
    <property type="entry name" value="Terminase-T7_RNaseH-like"/>
    <property type="match status" value="1"/>
</dbReference>
<comment type="caution">
    <text evidence="2">The sequence shown here is derived from an EMBL/GenBank/DDBJ whole genome shotgun (WGS) entry which is preliminary data.</text>
</comment>
<dbReference type="InterPro" id="IPR047987">
    <property type="entry name" value="Gp19-like_virus"/>
</dbReference>
<name>A0A0F9CTZ3_9ZZZZ</name>
<evidence type="ECO:0000313" key="2">
    <source>
        <dbReference type="EMBL" id="KKL52684.1"/>
    </source>
</evidence>
<gene>
    <name evidence="2" type="ORF">LCGC14_2282990</name>
</gene>
<protein>
    <recommendedName>
        <fullName evidence="1">Terminase large subunit ribonuclease H-like domain-containing protein</fullName>
    </recommendedName>
</protein>
<feature type="domain" description="Terminase large subunit ribonuclease H-like" evidence="1">
    <location>
        <begin position="76"/>
        <end position="184"/>
    </location>
</feature>
<evidence type="ECO:0000259" key="1">
    <source>
        <dbReference type="Pfam" id="PF22530"/>
    </source>
</evidence>
<reference evidence="2" key="1">
    <citation type="journal article" date="2015" name="Nature">
        <title>Complex archaea that bridge the gap between prokaryotes and eukaryotes.</title>
        <authorList>
            <person name="Spang A."/>
            <person name="Saw J.H."/>
            <person name="Jorgensen S.L."/>
            <person name="Zaremba-Niedzwiedzka K."/>
            <person name="Martijn J."/>
            <person name="Lind A.E."/>
            <person name="van Eijk R."/>
            <person name="Schleper C."/>
            <person name="Guy L."/>
            <person name="Ettema T.J."/>
        </authorList>
    </citation>
    <scope>NUCLEOTIDE SEQUENCE</scope>
</reference>
<dbReference type="AlphaFoldDB" id="A0A0F9CTZ3"/>
<dbReference type="NCBIfam" id="NF033889">
    <property type="entry name" value="termin_lrg_T7"/>
    <property type="match status" value="1"/>
</dbReference>
<dbReference type="InterPro" id="IPR054762">
    <property type="entry name" value="Gp19_RNaseH-like"/>
</dbReference>